<evidence type="ECO:0000256" key="2">
    <source>
        <dbReference type="ARBA" id="ARBA00022516"/>
    </source>
</evidence>
<sequence>MDTLKSVLVPINKEGHRFIAIFAAITFALFLFTWPFLGWVGVILTLWCVYFFRDPDRHVPTADGLIVSPADGVVQMIERAVPPEELGMGSDARLRISIFLNVFNVHVNRVPIGGTIVRQVYRPGKFLNAALDKASEENERHAVHLRDNDGNDIVFVQIAGLVARRIVCYLTDDQEVRTGERFGLIRFGSRTDIYLPEGVEPLVGVGQSMIGGETIIADLKGKNEAPMALEVR</sequence>
<keyword evidence="12" id="KW-1133">Transmembrane helix</keyword>
<feature type="chain" id="PRO_5027185011" description="Phosphatidylserine decarboxylase alpha chain" evidence="11">
    <location>
        <begin position="189"/>
        <end position="232"/>
    </location>
</feature>
<proteinExistence type="inferred from homology"/>
<feature type="active site" description="Schiff-base intermediate with substrate; via pyruvic acid" evidence="11">
    <location>
        <position position="189"/>
    </location>
</feature>
<gene>
    <name evidence="11" type="primary">psd</name>
    <name evidence="13" type="ORF">GQE98_08095</name>
</gene>
<comment type="catalytic activity">
    <reaction evidence="11">
        <text>a 1,2-diacyl-sn-glycero-3-phospho-L-serine + H(+) = a 1,2-diacyl-sn-glycero-3-phosphoethanolamine + CO2</text>
        <dbReference type="Rhea" id="RHEA:20828"/>
        <dbReference type="ChEBI" id="CHEBI:15378"/>
        <dbReference type="ChEBI" id="CHEBI:16526"/>
        <dbReference type="ChEBI" id="CHEBI:57262"/>
        <dbReference type="ChEBI" id="CHEBI:64612"/>
        <dbReference type="EC" id="4.1.1.65"/>
    </reaction>
</comment>
<comment type="similarity">
    <text evidence="11">Belongs to the phosphatidylserine decarboxylase family. PSD-A subfamily.</text>
</comment>
<accession>A0A6L8W7V3</accession>
<dbReference type="GO" id="GO:0006646">
    <property type="term" value="P:phosphatidylethanolamine biosynthetic process"/>
    <property type="evidence" value="ECO:0007669"/>
    <property type="project" value="UniProtKB-UniRule"/>
</dbReference>
<dbReference type="PANTHER" id="PTHR35809">
    <property type="entry name" value="ARCHAETIDYLSERINE DECARBOXYLASE PROENZYME-RELATED"/>
    <property type="match status" value="1"/>
</dbReference>
<keyword evidence="7 11" id="KW-0594">Phospholipid biosynthesis</keyword>
<evidence type="ECO:0000256" key="11">
    <source>
        <dbReference type="HAMAP-Rule" id="MF_00664"/>
    </source>
</evidence>
<dbReference type="InterPro" id="IPR003817">
    <property type="entry name" value="PS_Dcarbxylase"/>
</dbReference>
<keyword evidence="14" id="KW-1185">Reference proteome</keyword>
<dbReference type="NCBIfam" id="NF003678">
    <property type="entry name" value="PRK05305.1-2"/>
    <property type="match status" value="1"/>
</dbReference>
<keyword evidence="1 11" id="KW-1003">Cell membrane</keyword>
<comment type="PTM">
    <text evidence="11">Is synthesized initially as an inactive proenzyme. Formation of the active enzyme involves a self-maturation process in which the active site pyruvoyl group is generated from an internal serine residue via an autocatalytic post-translational modification. Two non-identical subunits are generated from the proenzyme in this reaction, and the pyruvate is formed at the N-terminus of the alpha chain, which is derived from the carboxyl end of the proenzyme. The post-translation cleavage follows an unusual pathway, termed non-hydrolytic serinolysis, in which the side chain hydroxyl group of the serine supplies its oxygen atom to form the C-terminus of the beta chain, while the remainder of the serine residue undergoes an oxidative deamination to produce ammonia and the pyruvoyl prosthetic group on the alpha chain.</text>
</comment>
<keyword evidence="8 11" id="KW-0456">Lyase</keyword>
<dbReference type="NCBIfam" id="NF003685">
    <property type="entry name" value="PRK05305.2-5"/>
    <property type="match status" value="1"/>
</dbReference>
<keyword evidence="3 11" id="KW-0210">Decarboxylase</keyword>
<dbReference type="UniPathway" id="UPA00558">
    <property type="reaction ID" value="UER00616"/>
</dbReference>
<evidence type="ECO:0000256" key="12">
    <source>
        <dbReference type="SAM" id="Phobius"/>
    </source>
</evidence>
<evidence type="ECO:0000313" key="14">
    <source>
        <dbReference type="Proteomes" id="UP000476030"/>
    </source>
</evidence>
<feature type="transmembrane region" description="Helical" evidence="12">
    <location>
        <begin position="20"/>
        <end position="52"/>
    </location>
</feature>
<dbReference type="Proteomes" id="UP000476030">
    <property type="component" value="Unassembled WGS sequence"/>
</dbReference>
<reference evidence="13 14" key="1">
    <citation type="submission" date="2019-12" db="EMBL/GenBank/DDBJ databases">
        <title>Snethiella sp. nov. sp. isolated from sea sand.</title>
        <authorList>
            <person name="Kim J."/>
            <person name="Jeong S.E."/>
            <person name="Jung H.S."/>
            <person name="Jeon C.O."/>
        </authorList>
    </citation>
    <scope>NUCLEOTIDE SEQUENCE [LARGE SCALE GENOMIC DNA]</scope>
    <source>
        <strain evidence="13 14">DP05</strain>
    </source>
</reference>
<dbReference type="GO" id="GO:0004609">
    <property type="term" value="F:phosphatidylserine decarboxylase activity"/>
    <property type="evidence" value="ECO:0007669"/>
    <property type="project" value="UniProtKB-UniRule"/>
</dbReference>
<keyword evidence="9 11" id="KW-1208">Phospholipid metabolism</keyword>
<evidence type="ECO:0000256" key="5">
    <source>
        <dbReference type="ARBA" id="ARBA00023136"/>
    </source>
</evidence>
<name>A0A6L8W7V3_9PROT</name>
<comment type="subcellular location">
    <subcellularLocation>
        <location evidence="11">Cell membrane</location>
        <topology evidence="11">Peripheral membrane protein</topology>
    </subcellularLocation>
</comment>
<evidence type="ECO:0000256" key="8">
    <source>
        <dbReference type="ARBA" id="ARBA00023239"/>
    </source>
</evidence>
<evidence type="ECO:0000256" key="3">
    <source>
        <dbReference type="ARBA" id="ARBA00022793"/>
    </source>
</evidence>
<dbReference type="NCBIfam" id="NF003677">
    <property type="entry name" value="PRK05305.1-1"/>
    <property type="match status" value="1"/>
</dbReference>
<comment type="pathway">
    <text evidence="11">Phospholipid metabolism; phosphatidylethanolamine biosynthesis; phosphatidylethanolamine from CDP-diacylglycerol: step 2/2.</text>
</comment>
<evidence type="ECO:0000256" key="7">
    <source>
        <dbReference type="ARBA" id="ARBA00023209"/>
    </source>
</evidence>
<keyword evidence="6 11" id="KW-0865">Zymogen</keyword>
<dbReference type="EMBL" id="WTUW01000002">
    <property type="protein sequence ID" value="MZR30592.1"/>
    <property type="molecule type" value="Genomic_DNA"/>
</dbReference>
<organism evidence="13 14">
    <name type="scientific">Sneathiella litorea</name>
    <dbReference type="NCBI Taxonomy" id="2606216"/>
    <lineage>
        <taxon>Bacteria</taxon>
        <taxon>Pseudomonadati</taxon>
        <taxon>Pseudomonadota</taxon>
        <taxon>Alphaproteobacteria</taxon>
        <taxon>Sneathiellales</taxon>
        <taxon>Sneathiellaceae</taxon>
        <taxon>Sneathiella</taxon>
    </lineage>
</organism>
<comment type="function">
    <text evidence="11">Catalyzes the formation of phosphatidylethanolamine (PtdEtn) from phosphatidylserine (PtdSer).</text>
</comment>
<keyword evidence="2 11" id="KW-0444">Lipid biosynthesis</keyword>
<protein>
    <recommendedName>
        <fullName evidence="11">Phosphatidylserine decarboxylase proenzyme</fullName>
        <ecNumber evidence="11">4.1.1.65</ecNumber>
    </recommendedName>
    <component>
        <recommendedName>
            <fullName evidence="11">Phosphatidylserine decarboxylase alpha chain</fullName>
        </recommendedName>
    </component>
    <component>
        <recommendedName>
            <fullName evidence="11">Phosphatidylserine decarboxylase beta chain</fullName>
        </recommendedName>
    </component>
</protein>
<comment type="caution">
    <text evidence="13">The sequence shown here is derived from an EMBL/GenBank/DDBJ whole genome shotgun (WGS) entry which is preliminary data.</text>
</comment>
<evidence type="ECO:0000256" key="6">
    <source>
        <dbReference type="ARBA" id="ARBA00023145"/>
    </source>
</evidence>
<dbReference type="GO" id="GO:0005886">
    <property type="term" value="C:plasma membrane"/>
    <property type="evidence" value="ECO:0007669"/>
    <property type="project" value="UniProtKB-SubCell"/>
</dbReference>
<keyword evidence="5 11" id="KW-0472">Membrane</keyword>
<dbReference type="AlphaFoldDB" id="A0A6L8W7V3"/>
<keyword evidence="4 11" id="KW-0443">Lipid metabolism</keyword>
<dbReference type="Pfam" id="PF02666">
    <property type="entry name" value="PS_Dcarbxylase"/>
    <property type="match status" value="1"/>
</dbReference>
<feature type="chain" id="PRO_5027185012" description="Phosphatidylserine decarboxylase beta chain" evidence="11">
    <location>
        <begin position="1"/>
        <end position="188"/>
    </location>
</feature>
<dbReference type="HAMAP" id="MF_00664">
    <property type="entry name" value="PS_decarb_PSD_A"/>
    <property type="match status" value="1"/>
</dbReference>
<dbReference type="PANTHER" id="PTHR35809:SF1">
    <property type="entry name" value="ARCHAETIDYLSERINE DECARBOXYLASE PROENZYME-RELATED"/>
    <property type="match status" value="1"/>
</dbReference>
<dbReference type="NCBIfam" id="NF003679">
    <property type="entry name" value="PRK05305.1-3"/>
    <property type="match status" value="1"/>
</dbReference>
<evidence type="ECO:0000256" key="9">
    <source>
        <dbReference type="ARBA" id="ARBA00023264"/>
    </source>
</evidence>
<evidence type="ECO:0000256" key="1">
    <source>
        <dbReference type="ARBA" id="ARBA00022475"/>
    </source>
</evidence>
<evidence type="ECO:0000313" key="13">
    <source>
        <dbReference type="EMBL" id="MZR30592.1"/>
    </source>
</evidence>
<dbReference type="EC" id="4.1.1.65" evidence="11"/>
<dbReference type="InterPro" id="IPR033175">
    <property type="entry name" value="PSD-A"/>
</dbReference>
<keyword evidence="10 11" id="KW-0670">Pyruvate</keyword>
<evidence type="ECO:0000256" key="4">
    <source>
        <dbReference type="ARBA" id="ARBA00023098"/>
    </source>
</evidence>
<comment type="cofactor">
    <cofactor evidence="11">
        <name>pyruvate</name>
        <dbReference type="ChEBI" id="CHEBI:15361"/>
    </cofactor>
    <text evidence="11">Binds 1 pyruvoyl group covalently per subunit.</text>
</comment>
<feature type="site" description="Cleavage (non-hydrolytic); by autocatalysis" evidence="11">
    <location>
        <begin position="188"/>
        <end position="189"/>
    </location>
</feature>
<keyword evidence="12" id="KW-0812">Transmembrane</keyword>
<comment type="subunit">
    <text evidence="11">Heterodimer of a large membrane-associated beta subunit and a small pyruvoyl-containing alpha subunit.</text>
</comment>
<evidence type="ECO:0000256" key="10">
    <source>
        <dbReference type="ARBA" id="ARBA00023317"/>
    </source>
</evidence>
<feature type="modified residue" description="Pyruvic acid (Ser); by autocatalysis" evidence="11">
    <location>
        <position position="189"/>
    </location>
</feature>